<keyword evidence="6" id="KW-0228">DNA excision</keyword>
<dbReference type="Pfam" id="PF00005">
    <property type="entry name" value="ABC_tran"/>
    <property type="match status" value="1"/>
</dbReference>
<evidence type="ECO:0000256" key="7">
    <source>
        <dbReference type="ARBA" id="ARBA00022840"/>
    </source>
</evidence>
<evidence type="ECO:0000256" key="9">
    <source>
        <dbReference type="ARBA" id="ARBA00023125"/>
    </source>
</evidence>
<evidence type="ECO:0000256" key="2">
    <source>
        <dbReference type="ARBA" id="ARBA00022490"/>
    </source>
</evidence>
<dbReference type="Gene3D" id="3.40.50.300">
    <property type="entry name" value="P-loop containing nucleotide triphosphate hydrolases"/>
    <property type="match status" value="1"/>
</dbReference>
<dbReference type="InterPro" id="IPR003439">
    <property type="entry name" value="ABC_transporter-like_ATP-bd"/>
</dbReference>
<dbReference type="SUPFAM" id="SSF52540">
    <property type="entry name" value="P-loop containing nucleoside triphosphate hydrolases"/>
    <property type="match status" value="1"/>
</dbReference>
<keyword evidence="10" id="KW-0234">DNA repair</keyword>
<keyword evidence="8" id="KW-0267">Excision nuclease</keyword>
<evidence type="ECO:0000256" key="1">
    <source>
        <dbReference type="ARBA" id="ARBA00004496"/>
    </source>
</evidence>
<name>A0ABY4P9T7_9LACO</name>
<proteinExistence type="inferred from homology"/>
<keyword evidence="9" id="KW-0238">DNA-binding</keyword>
<evidence type="ECO:0000256" key="4">
    <source>
        <dbReference type="ARBA" id="ARBA00022741"/>
    </source>
</evidence>
<protein>
    <recommendedName>
        <fullName evidence="12">UvrABC system protein A</fullName>
    </recommendedName>
    <alternativeName>
        <fullName evidence="13">Excinuclease ABC subunit A</fullName>
    </alternativeName>
</protein>
<organism evidence="15 16">
    <name type="scientific">Bombilactobacillus folatiphilus</name>
    <dbReference type="NCBI Taxonomy" id="2923362"/>
    <lineage>
        <taxon>Bacteria</taxon>
        <taxon>Bacillati</taxon>
        <taxon>Bacillota</taxon>
        <taxon>Bacilli</taxon>
        <taxon>Lactobacillales</taxon>
        <taxon>Lactobacillaceae</taxon>
        <taxon>Bombilactobacillus</taxon>
    </lineage>
</organism>
<feature type="domain" description="ABC transporter" evidence="14">
    <location>
        <begin position="14"/>
        <end position="50"/>
    </location>
</feature>
<evidence type="ECO:0000256" key="3">
    <source>
        <dbReference type="ARBA" id="ARBA00022737"/>
    </source>
</evidence>
<dbReference type="InterPro" id="IPR027417">
    <property type="entry name" value="P-loop_NTPase"/>
</dbReference>
<evidence type="ECO:0000313" key="15">
    <source>
        <dbReference type="EMBL" id="UQS82490.1"/>
    </source>
</evidence>
<dbReference type="RefSeq" id="WP_249514768.1">
    <property type="nucleotide sequence ID" value="NZ_CP093366.1"/>
</dbReference>
<keyword evidence="3" id="KW-0677">Repeat</keyword>
<accession>A0ABY4P9T7</accession>
<evidence type="ECO:0000256" key="12">
    <source>
        <dbReference type="ARBA" id="ARBA00039316"/>
    </source>
</evidence>
<keyword evidence="2" id="KW-0963">Cytoplasm</keyword>
<comment type="similarity">
    <text evidence="11">Belongs to the ABC transporter superfamily. UvrA family.</text>
</comment>
<reference evidence="15" key="1">
    <citation type="journal article" date="2022" name="Int. J. Syst. Evol. Microbiol.">
        <title>Apilactobacillus apisilvae sp. nov., Nicolia spurrieriana gen. nov. sp. nov., Bombilactobacillus folatiphilus sp. nov. and Bombilactobacillus thymidiniphilus sp. nov., four new lactic acid bacterial isolates from stingless bees Tetragonula carbonaria and Austroplebeia australis.</title>
        <authorList>
            <person name="Oliphant S.A."/>
            <person name="Watson-Haigh N.S."/>
            <person name="Sumby K.M."/>
            <person name="Gardner J."/>
            <person name="Groom S."/>
            <person name="Jiranek V."/>
        </authorList>
    </citation>
    <scope>NUCLEOTIDE SEQUENCE</scope>
    <source>
        <strain evidence="15">SG4_D2</strain>
    </source>
</reference>
<evidence type="ECO:0000256" key="10">
    <source>
        <dbReference type="ARBA" id="ARBA00023204"/>
    </source>
</evidence>
<dbReference type="GO" id="GO:0005524">
    <property type="term" value="F:ATP binding"/>
    <property type="evidence" value="ECO:0007669"/>
    <property type="project" value="UniProtKB-KW"/>
</dbReference>
<dbReference type="EMBL" id="CP093366">
    <property type="protein sequence ID" value="UQS82490.1"/>
    <property type="molecule type" value="Genomic_DNA"/>
</dbReference>
<keyword evidence="7 15" id="KW-0067">ATP-binding</keyword>
<dbReference type="Gene3D" id="1.20.1580.10">
    <property type="entry name" value="ABC transporter ATPase like domain"/>
    <property type="match status" value="1"/>
</dbReference>
<gene>
    <name evidence="15" type="ORF">MOO45_02220</name>
</gene>
<evidence type="ECO:0000313" key="16">
    <source>
        <dbReference type="Proteomes" id="UP000831495"/>
    </source>
</evidence>
<keyword evidence="16" id="KW-1185">Reference proteome</keyword>
<dbReference type="PANTHER" id="PTHR43152">
    <property type="entry name" value="UVRABC SYSTEM PROTEIN A"/>
    <property type="match status" value="1"/>
</dbReference>
<keyword evidence="5" id="KW-0227">DNA damage</keyword>
<evidence type="ECO:0000259" key="14">
    <source>
        <dbReference type="Pfam" id="PF00005"/>
    </source>
</evidence>
<sequence>MQRQLNVNLGYIKLVQSLDTFSGGELQNVKLAKVLLQGHMNLLVLDEPTSGLHEANI</sequence>
<evidence type="ECO:0000256" key="5">
    <source>
        <dbReference type="ARBA" id="ARBA00022763"/>
    </source>
</evidence>
<dbReference type="PANTHER" id="PTHR43152:SF3">
    <property type="entry name" value="UVRABC SYSTEM PROTEIN A"/>
    <property type="match status" value="1"/>
</dbReference>
<keyword evidence="4" id="KW-0547">Nucleotide-binding</keyword>
<comment type="subcellular location">
    <subcellularLocation>
        <location evidence="1">Cytoplasm</location>
    </subcellularLocation>
</comment>
<dbReference type="Proteomes" id="UP000831495">
    <property type="component" value="Chromosome"/>
</dbReference>
<evidence type="ECO:0000256" key="6">
    <source>
        <dbReference type="ARBA" id="ARBA00022769"/>
    </source>
</evidence>
<evidence type="ECO:0000256" key="8">
    <source>
        <dbReference type="ARBA" id="ARBA00022881"/>
    </source>
</evidence>
<evidence type="ECO:0000256" key="13">
    <source>
        <dbReference type="ARBA" id="ARBA00042156"/>
    </source>
</evidence>
<evidence type="ECO:0000256" key="11">
    <source>
        <dbReference type="ARBA" id="ARBA00038000"/>
    </source>
</evidence>